<dbReference type="EMBL" id="BART01022976">
    <property type="protein sequence ID" value="GAH02973.1"/>
    <property type="molecule type" value="Genomic_DNA"/>
</dbReference>
<gene>
    <name evidence="1" type="ORF">S01H4_41940</name>
</gene>
<comment type="caution">
    <text evidence="1">The sequence shown here is derived from an EMBL/GenBank/DDBJ whole genome shotgun (WGS) entry which is preliminary data.</text>
</comment>
<dbReference type="AlphaFoldDB" id="X1E2V8"/>
<protein>
    <submittedName>
        <fullName evidence="1">Uncharacterized protein</fullName>
    </submittedName>
</protein>
<feature type="non-terminal residue" evidence="1">
    <location>
        <position position="1"/>
    </location>
</feature>
<sequence>AYLGSILGLVLNLAEPPCTDPYARWCDRESP</sequence>
<name>X1E2V8_9ZZZZ</name>
<proteinExistence type="predicted"/>
<organism evidence="1">
    <name type="scientific">marine sediment metagenome</name>
    <dbReference type="NCBI Taxonomy" id="412755"/>
    <lineage>
        <taxon>unclassified sequences</taxon>
        <taxon>metagenomes</taxon>
        <taxon>ecological metagenomes</taxon>
    </lineage>
</organism>
<reference evidence="1" key="1">
    <citation type="journal article" date="2014" name="Front. Microbiol.">
        <title>High frequency of phylogenetically diverse reductive dehalogenase-homologous genes in deep subseafloor sedimentary metagenomes.</title>
        <authorList>
            <person name="Kawai M."/>
            <person name="Futagami T."/>
            <person name="Toyoda A."/>
            <person name="Takaki Y."/>
            <person name="Nishi S."/>
            <person name="Hori S."/>
            <person name="Arai W."/>
            <person name="Tsubouchi T."/>
            <person name="Morono Y."/>
            <person name="Uchiyama I."/>
            <person name="Ito T."/>
            <person name="Fujiyama A."/>
            <person name="Inagaki F."/>
            <person name="Takami H."/>
        </authorList>
    </citation>
    <scope>NUCLEOTIDE SEQUENCE</scope>
    <source>
        <strain evidence="1">Expedition CK06-06</strain>
    </source>
</reference>
<evidence type="ECO:0000313" key="1">
    <source>
        <dbReference type="EMBL" id="GAH02973.1"/>
    </source>
</evidence>
<accession>X1E2V8</accession>